<dbReference type="EMBL" id="LR746273">
    <property type="protein sequence ID" value="CAA7403548.1"/>
    <property type="molecule type" value="Genomic_DNA"/>
</dbReference>
<organism evidence="8 9">
    <name type="scientific">Spirodela intermedia</name>
    <name type="common">Intermediate duckweed</name>
    <dbReference type="NCBI Taxonomy" id="51605"/>
    <lineage>
        <taxon>Eukaryota</taxon>
        <taxon>Viridiplantae</taxon>
        <taxon>Streptophyta</taxon>
        <taxon>Embryophyta</taxon>
        <taxon>Tracheophyta</taxon>
        <taxon>Spermatophyta</taxon>
        <taxon>Magnoliopsida</taxon>
        <taxon>Liliopsida</taxon>
        <taxon>Araceae</taxon>
        <taxon>Lemnoideae</taxon>
        <taxon>Spirodela</taxon>
    </lineage>
</organism>
<name>A0A7I8L2L2_SPIIN</name>
<evidence type="ECO:0000259" key="7">
    <source>
        <dbReference type="Pfam" id="PF03088"/>
    </source>
</evidence>
<evidence type="ECO:0000313" key="9">
    <source>
        <dbReference type="Proteomes" id="UP000663760"/>
    </source>
</evidence>
<keyword evidence="5" id="KW-0325">Glycoprotein</keyword>
<dbReference type="Proteomes" id="UP000663760">
    <property type="component" value="Chromosome 10"/>
</dbReference>
<evidence type="ECO:0000256" key="5">
    <source>
        <dbReference type="ARBA" id="ARBA00023180"/>
    </source>
</evidence>
<evidence type="ECO:0000256" key="3">
    <source>
        <dbReference type="ARBA" id="ARBA00022553"/>
    </source>
</evidence>
<dbReference type="InterPro" id="IPR011042">
    <property type="entry name" value="6-blade_b-propeller_TolB-like"/>
</dbReference>
<keyword evidence="4" id="KW-0926">Vacuole</keyword>
<proteinExistence type="inferred from homology"/>
<evidence type="ECO:0000256" key="4">
    <source>
        <dbReference type="ARBA" id="ARBA00022554"/>
    </source>
</evidence>
<evidence type="ECO:0000256" key="6">
    <source>
        <dbReference type="SAM" id="SignalP"/>
    </source>
</evidence>
<dbReference type="Pfam" id="PF03088">
    <property type="entry name" value="Str_synth"/>
    <property type="match status" value="1"/>
</dbReference>
<gene>
    <name evidence="8" type="ORF">SI8410_10014226</name>
</gene>
<evidence type="ECO:0000256" key="1">
    <source>
        <dbReference type="ARBA" id="ARBA00004116"/>
    </source>
</evidence>
<dbReference type="Gene3D" id="2.120.10.30">
    <property type="entry name" value="TolB, C-terminal domain"/>
    <property type="match status" value="1"/>
</dbReference>
<dbReference type="SUPFAM" id="SSF63829">
    <property type="entry name" value="Calcium-dependent phosphotriesterase"/>
    <property type="match status" value="1"/>
</dbReference>
<dbReference type="GO" id="GO:0012505">
    <property type="term" value="C:endomembrane system"/>
    <property type="evidence" value="ECO:0007669"/>
    <property type="project" value="TreeGrafter"/>
</dbReference>
<dbReference type="GO" id="GO:0016787">
    <property type="term" value="F:hydrolase activity"/>
    <property type="evidence" value="ECO:0007669"/>
    <property type="project" value="TreeGrafter"/>
</dbReference>
<feature type="chain" id="PRO_5029837741" description="Strictosidine synthase conserved region domain-containing protein" evidence="6">
    <location>
        <begin position="24"/>
        <end position="373"/>
    </location>
</feature>
<evidence type="ECO:0000313" key="8">
    <source>
        <dbReference type="EMBL" id="CAA7403548.1"/>
    </source>
</evidence>
<dbReference type="PANTHER" id="PTHR10426">
    <property type="entry name" value="STRICTOSIDINE SYNTHASE-RELATED"/>
    <property type="match status" value="1"/>
</dbReference>
<feature type="domain" description="Strictosidine synthase conserved region" evidence="7">
    <location>
        <begin position="161"/>
        <end position="247"/>
    </location>
</feature>
<evidence type="ECO:0000256" key="2">
    <source>
        <dbReference type="ARBA" id="ARBA00009191"/>
    </source>
</evidence>
<comment type="subcellular location">
    <subcellularLocation>
        <location evidence="1">Vacuole</location>
    </subcellularLocation>
</comment>
<accession>A0A7I8L2L2</accession>
<reference evidence="8" key="1">
    <citation type="submission" date="2020-02" db="EMBL/GenBank/DDBJ databases">
        <authorList>
            <person name="Scholz U."/>
            <person name="Mascher M."/>
            <person name="Fiebig A."/>
        </authorList>
    </citation>
    <scope>NUCLEOTIDE SEQUENCE</scope>
</reference>
<dbReference type="Pfam" id="PF20067">
    <property type="entry name" value="SSL_N"/>
    <property type="match status" value="1"/>
</dbReference>
<feature type="signal peptide" evidence="6">
    <location>
        <begin position="1"/>
        <end position="23"/>
    </location>
</feature>
<sequence length="373" mass="40497">MTKPTVFGFVLAVLVAAPASVLVALYRSEDLDPAPLPGGSSDQTSSVPEIHSCILKASEKVGEGLLPGPEDLAYDAASGFLYTGCDDGWIRRIKLRKEGETAKEGVEDWAYVGGRPLGIAFGPDKQLLVASAYKGLVSVGEDRAVRLLAEEADGLRFGVADGVDVASDGTVYFTDASYKYNLATHMLDIMEGRPHGRLMSFDPATARTEVLLSGLYFANGVAMSPDQGSVIFCETPLRRCRRYHVRGEKKGAVDHFVDSLPGLPDNIRYDDEGRFWIGLCAGKSKSWDLMLRYPMLRKMVVVSSKLADFSHHVRKGAGVLSVSLEGEPLALYTDRELSLSTGGLRVGRHLYYASLVKSYISRIPLDELAAGKQ</sequence>
<dbReference type="AlphaFoldDB" id="A0A7I8L2L2"/>
<dbReference type="PANTHER" id="PTHR10426:SF88">
    <property type="entry name" value="ADIPOCYTE PLASMA MEMBRANE-ASSOCIATED PROTEIN HEMOMUCIN-RELATED"/>
    <property type="match status" value="1"/>
</dbReference>
<keyword evidence="6" id="KW-0732">Signal</keyword>
<keyword evidence="9" id="KW-1185">Reference proteome</keyword>
<dbReference type="GO" id="GO:0005773">
    <property type="term" value="C:vacuole"/>
    <property type="evidence" value="ECO:0007669"/>
    <property type="project" value="UniProtKB-SubCell"/>
</dbReference>
<dbReference type="OrthoDB" id="5307922at2759"/>
<dbReference type="InterPro" id="IPR018119">
    <property type="entry name" value="Strictosidine_synth_cons-reg"/>
</dbReference>
<protein>
    <recommendedName>
        <fullName evidence="7">Strictosidine synthase conserved region domain-containing protein</fullName>
    </recommendedName>
</protein>
<keyword evidence="3" id="KW-0597">Phosphoprotein</keyword>
<comment type="similarity">
    <text evidence="2">Belongs to the strictosidine synthase family.</text>
</comment>